<sequence>MGSAQRWLLSVPERLPPPGEANAGGHETPTGSRFWSSLKNSQVGTVCPRGVCIPPCRAEGDFLFSAPRITRIWRTALPTRRHSQNPYFAITSL</sequence>
<proteinExistence type="predicted"/>
<reference evidence="3" key="1">
    <citation type="journal article" date="2013" name="Nature">
        <title>Draft genome of the wheat A-genome progenitor Triticum urartu.</title>
        <authorList>
            <person name="Ling H.Q."/>
            <person name="Zhao S."/>
            <person name="Liu D."/>
            <person name="Wang J."/>
            <person name="Sun H."/>
            <person name="Zhang C."/>
            <person name="Fan H."/>
            <person name="Li D."/>
            <person name="Dong L."/>
            <person name="Tao Y."/>
            <person name="Gao C."/>
            <person name="Wu H."/>
            <person name="Li Y."/>
            <person name="Cui Y."/>
            <person name="Guo X."/>
            <person name="Zheng S."/>
            <person name="Wang B."/>
            <person name="Yu K."/>
            <person name="Liang Q."/>
            <person name="Yang W."/>
            <person name="Lou X."/>
            <person name="Chen J."/>
            <person name="Feng M."/>
            <person name="Jian J."/>
            <person name="Zhang X."/>
            <person name="Luo G."/>
            <person name="Jiang Y."/>
            <person name="Liu J."/>
            <person name="Wang Z."/>
            <person name="Sha Y."/>
            <person name="Zhang B."/>
            <person name="Wu H."/>
            <person name="Tang D."/>
            <person name="Shen Q."/>
            <person name="Xue P."/>
            <person name="Zou S."/>
            <person name="Wang X."/>
            <person name="Liu X."/>
            <person name="Wang F."/>
            <person name="Yang Y."/>
            <person name="An X."/>
            <person name="Dong Z."/>
            <person name="Zhang K."/>
            <person name="Zhang X."/>
            <person name="Luo M.C."/>
            <person name="Dvorak J."/>
            <person name="Tong Y."/>
            <person name="Wang J."/>
            <person name="Yang H."/>
            <person name="Li Z."/>
            <person name="Wang D."/>
            <person name="Zhang A."/>
            <person name="Wang J."/>
        </authorList>
    </citation>
    <scope>NUCLEOTIDE SEQUENCE</scope>
    <source>
        <strain evidence="3">cv. G1812</strain>
    </source>
</reference>
<evidence type="ECO:0000313" key="2">
    <source>
        <dbReference type="EnsemblPlants" id="TuG1812G0300004539.01.T01"/>
    </source>
</evidence>
<dbReference type="AlphaFoldDB" id="A0A8R7U1B5"/>
<protein>
    <submittedName>
        <fullName evidence="2">Uncharacterized protein</fullName>
    </submittedName>
</protein>
<feature type="region of interest" description="Disordered" evidence="1">
    <location>
        <begin position="1"/>
        <end position="33"/>
    </location>
</feature>
<accession>A0A8R7U1B5</accession>
<evidence type="ECO:0000313" key="3">
    <source>
        <dbReference type="Proteomes" id="UP000015106"/>
    </source>
</evidence>
<dbReference type="EnsemblPlants" id="TuG1812G0300004539.01.T01">
    <property type="protein sequence ID" value="TuG1812G0300004539.01.T01"/>
    <property type="gene ID" value="TuG1812G0300004539.01"/>
</dbReference>
<keyword evidence="3" id="KW-1185">Reference proteome</keyword>
<dbReference type="Proteomes" id="UP000015106">
    <property type="component" value="Chromosome 3"/>
</dbReference>
<reference evidence="2" key="3">
    <citation type="submission" date="2022-06" db="UniProtKB">
        <authorList>
            <consortium name="EnsemblPlants"/>
        </authorList>
    </citation>
    <scope>IDENTIFICATION</scope>
</reference>
<evidence type="ECO:0000256" key="1">
    <source>
        <dbReference type="SAM" id="MobiDB-lite"/>
    </source>
</evidence>
<reference evidence="2" key="2">
    <citation type="submission" date="2018-03" db="EMBL/GenBank/DDBJ databases">
        <title>The Triticum urartu genome reveals the dynamic nature of wheat genome evolution.</title>
        <authorList>
            <person name="Ling H."/>
            <person name="Ma B."/>
            <person name="Shi X."/>
            <person name="Liu H."/>
            <person name="Dong L."/>
            <person name="Sun H."/>
            <person name="Cao Y."/>
            <person name="Gao Q."/>
            <person name="Zheng S."/>
            <person name="Li Y."/>
            <person name="Yu Y."/>
            <person name="Du H."/>
            <person name="Qi M."/>
            <person name="Li Y."/>
            <person name="Yu H."/>
            <person name="Cui Y."/>
            <person name="Wang N."/>
            <person name="Chen C."/>
            <person name="Wu H."/>
            <person name="Zhao Y."/>
            <person name="Zhang J."/>
            <person name="Li Y."/>
            <person name="Zhou W."/>
            <person name="Zhang B."/>
            <person name="Hu W."/>
            <person name="Eijk M."/>
            <person name="Tang J."/>
            <person name="Witsenboer H."/>
            <person name="Zhao S."/>
            <person name="Li Z."/>
            <person name="Zhang A."/>
            <person name="Wang D."/>
            <person name="Liang C."/>
        </authorList>
    </citation>
    <scope>NUCLEOTIDE SEQUENCE [LARGE SCALE GENOMIC DNA]</scope>
    <source>
        <strain evidence="2">cv. G1812</strain>
    </source>
</reference>
<organism evidence="2 3">
    <name type="scientific">Triticum urartu</name>
    <name type="common">Red wild einkorn</name>
    <name type="synonym">Crithodium urartu</name>
    <dbReference type="NCBI Taxonomy" id="4572"/>
    <lineage>
        <taxon>Eukaryota</taxon>
        <taxon>Viridiplantae</taxon>
        <taxon>Streptophyta</taxon>
        <taxon>Embryophyta</taxon>
        <taxon>Tracheophyta</taxon>
        <taxon>Spermatophyta</taxon>
        <taxon>Magnoliopsida</taxon>
        <taxon>Liliopsida</taxon>
        <taxon>Poales</taxon>
        <taxon>Poaceae</taxon>
        <taxon>BOP clade</taxon>
        <taxon>Pooideae</taxon>
        <taxon>Triticodae</taxon>
        <taxon>Triticeae</taxon>
        <taxon>Triticinae</taxon>
        <taxon>Triticum</taxon>
    </lineage>
</organism>
<dbReference type="Gramene" id="TuG1812G0300004539.01.T01">
    <property type="protein sequence ID" value="TuG1812G0300004539.01.T01"/>
    <property type="gene ID" value="TuG1812G0300004539.01"/>
</dbReference>
<name>A0A8R7U1B5_TRIUA</name>